<protein>
    <submittedName>
        <fullName evidence="2">Uncharacterized protein</fullName>
    </submittedName>
</protein>
<proteinExistence type="predicted"/>
<evidence type="ECO:0000313" key="3">
    <source>
        <dbReference type="Proteomes" id="UP001163046"/>
    </source>
</evidence>
<dbReference type="AlphaFoldDB" id="A0A9W9Y9Q0"/>
<comment type="caution">
    <text evidence="2">The sequence shown here is derived from an EMBL/GenBank/DDBJ whole genome shotgun (WGS) entry which is preliminary data.</text>
</comment>
<feature type="compositionally biased region" description="Basic and acidic residues" evidence="1">
    <location>
        <begin position="296"/>
        <end position="313"/>
    </location>
</feature>
<evidence type="ECO:0000256" key="1">
    <source>
        <dbReference type="SAM" id="MobiDB-lite"/>
    </source>
</evidence>
<feature type="region of interest" description="Disordered" evidence="1">
    <location>
        <begin position="1"/>
        <end position="313"/>
    </location>
</feature>
<sequence length="313" mass="35921">MSKGAKKKAEKLKKRQTLKRPHSRSSEESGNETMSKRTRQSRQPIEINDEKSARDRRKKARARIEDISDEESNDDKMKTSKSKQRGRNQVLKNGRASSRLQRTGRQGSDDEKEERNAEMSNVKSFYGKPTRRTRQQKVSSGEDDDDDDEPAKRRTNASRKPERGYRRRRPQILDDSEDEFDDEEESGKENHRSSLRKIGSRSKSSEKPARRSTRNQRHVPSSPEESAEDSGEDIPQVKNQRAASKKNIKRSKNVSSSSEESDESGHNTSTRQALRNTCHEDNKSNKGTARRKAQGRRGDKIHEDESEDGKSQK</sequence>
<feature type="compositionally biased region" description="Polar residues" evidence="1">
    <location>
        <begin position="95"/>
        <end position="106"/>
    </location>
</feature>
<organism evidence="2 3">
    <name type="scientific">Desmophyllum pertusum</name>
    <dbReference type="NCBI Taxonomy" id="174260"/>
    <lineage>
        <taxon>Eukaryota</taxon>
        <taxon>Metazoa</taxon>
        <taxon>Cnidaria</taxon>
        <taxon>Anthozoa</taxon>
        <taxon>Hexacorallia</taxon>
        <taxon>Scleractinia</taxon>
        <taxon>Caryophylliina</taxon>
        <taxon>Caryophylliidae</taxon>
        <taxon>Desmophyllum</taxon>
    </lineage>
</organism>
<feature type="compositionally biased region" description="Basic and acidic residues" evidence="1">
    <location>
        <begin position="107"/>
        <end position="117"/>
    </location>
</feature>
<feature type="compositionally biased region" description="Acidic residues" evidence="1">
    <location>
        <begin position="174"/>
        <end position="186"/>
    </location>
</feature>
<gene>
    <name evidence="2" type="ORF">OS493_039568</name>
</gene>
<feature type="compositionally biased region" description="Polar residues" evidence="1">
    <location>
        <begin position="266"/>
        <end position="275"/>
    </location>
</feature>
<dbReference type="Proteomes" id="UP001163046">
    <property type="component" value="Unassembled WGS sequence"/>
</dbReference>
<keyword evidence="3" id="KW-1185">Reference proteome</keyword>
<accession>A0A9W9Y9Q0</accession>
<dbReference type="EMBL" id="MU827988">
    <property type="protein sequence ID" value="KAJ7312661.1"/>
    <property type="molecule type" value="Genomic_DNA"/>
</dbReference>
<reference evidence="2" key="1">
    <citation type="submission" date="2023-01" db="EMBL/GenBank/DDBJ databases">
        <title>Genome assembly of the deep-sea coral Lophelia pertusa.</title>
        <authorList>
            <person name="Herrera S."/>
            <person name="Cordes E."/>
        </authorList>
    </citation>
    <scope>NUCLEOTIDE SEQUENCE</scope>
    <source>
        <strain evidence="2">USNM1676648</strain>
        <tissue evidence="2">Polyp</tissue>
    </source>
</reference>
<feature type="compositionally biased region" description="Basic residues" evidence="1">
    <location>
        <begin position="1"/>
        <end position="23"/>
    </location>
</feature>
<evidence type="ECO:0000313" key="2">
    <source>
        <dbReference type="EMBL" id="KAJ7312661.1"/>
    </source>
</evidence>
<feature type="compositionally biased region" description="Basic residues" evidence="1">
    <location>
        <begin position="243"/>
        <end position="252"/>
    </location>
</feature>
<name>A0A9W9Y9Q0_9CNID</name>